<evidence type="ECO:0000256" key="7">
    <source>
        <dbReference type="SAM" id="Phobius"/>
    </source>
</evidence>
<feature type="transmembrane region" description="Helical" evidence="7">
    <location>
        <begin position="257"/>
        <end position="281"/>
    </location>
</feature>
<dbReference type="GO" id="GO:0016020">
    <property type="term" value="C:membrane"/>
    <property type="evidence" value="ECO:0007669"/>
    <property type="project" value="UniProtKB-SubCell"/>
</dbReference>
<evidence type="ECO:0000256" key="4">
    <source>
        <dbReference type="ARBA" id="ARBA00022692"/>
    </source>
</evidence>
<feature type="transmembrane region" description="Helical" evidence="7">
    <location>
        <begin position="6"/>
        <end position="26"/>
    </location>
</feature>
<dbReference type="AlphaFoldDB" id="A0A0D6JDW2"/>
<dbReference type="GO" id="GO:0055085">
    <property type="term" value="P:transmembrane transport"/>
    <property type="evidence" value="ECO:0007669"/>
    <property type="project" value="InterPro"/>
</dbReference>
<feature type="transmembrane region" description="Helical" evidence="7">
    <location>
        <begin position="193"/>
        <end position="214"/>
    </location>
</feature>
<dbReference type="OrthoDB" id="7329340at2"/>
<sequence>MEPIFNVLFPVFAIVAAGYFSGYFKLLGPDSSEALNRFVYWVALPVFLFHAMAKVDLAVLFNGAFLAAYIIGLLLIWALALVVARVFFGRGLAEGGMHGMNCVYGNTGYMGIPLAITAYGEAAALPAILATVINTAVVIGIAATLIEIGQKDDRGAIVRDVFVALFKNPLFVAPVLGGLWATTGVAMAEPVEAFTRILGAAAGPCALFSIGLFLVGRPMSEGLGEVSSMTAMKLLLQPVLTAALIFFFFPMDQLWTNVAVLMAALPTGSGSFVMAQAYGIYVARTSSVILISTLLSVLTLAIFFLIFPPTA</sequence>
<accession>A0A0D6JDW2</accession>
<evidence type="ECO:0000256" key="2">
    <source>
        <dbReference type="ARBA" id="ARBA00022448"/>
    </source>
</evidence>
<feature type="transmembrane region" description="Helical" evidence="7">
    <location>
        <begin position="67"/>
        <end position="88"/>
    </location>
</feature>
<gene>
    <name evidence="8" type="ORF">YBN1229_v1_1499</name>
</gene>
<keyword evidence="3" id="KW-1003">Cell membrane</keyword>
<dbReference type="KEGG" id="fil:BN1229_v1_1497"/>
<feature type="transmembrane region" description="Helical" evidence="7">
    <location>
        <begin position="161"/>
        <end position="181"/>
    </location>
</feature>
<evidence type="ECO:0000256" key="3">
    <source>
        <dbReference type="ARBA" id="ARBA00022475"/>
    </source>
</evidence>
<feature type="transmembrane region" description="Helical" evidence="7">
    <location>
        <begin position="234"/>
        <end position="251"/>
    </location>
</feature>
<feature type="transmembrane region" description="Helical" evidence="7">
    <location>
        <begin position="288"/>
        <end position="307"/>
    </location>
</feature>
<keyword evidence="5 7" id="KW-1133">Transmembrane helix</keyword>
<keyword evidence="4 7" id="KW-0812">Transmembrane</keyword>
<evidence type="ECO:0000313" key="9">
    <source>
        <dbReference type="Proteomes" id="UP000033187"/>
    </source>
</evidence>
<evidence type="ECO:0000256" key="5">
    <source>
        <dbReference type="ARBA" id="ARBA00022989"/>
    </source>
</evidence>
<feature type="transmembrane region" description="Helical" evidence="7">
    <location>
        <begin position="38"/>
        <end position="61"/>
    </location>
</feature>
<evidence type="ECO:0000256" key="6">
    <source>
        <dbReference type="ARBA" id="ARBA00023136"/>
    </source>
</evidence>
<reference evidence="9" key="1">
    <citation type="submission" date="2015-02" db="EMBL/GenBank/DDBJ databases">
        <authorList>
            <person name="Chooi Y.-H."/>
        </authorList>
    </citation>
    <scope>NUCLEOTIDE SEQUENCE [LARGE SCALE GENOMIC DNA]</scope>
    <source>
        <strain evidence="9">strain Y</strain>
    </source>
</reference>
<dbReference type="KEGG" id="fiy:BN1229_v1_1499"/>
<name>A0A0D6JDW2_9HYPH</name>
<dbReference type="Pfam" id="PF03547">
    <property type="entry name" value="Mem_trans"/>
    <property type="match status" value="1"/>
</dbReference>
<dbReference type="Proteomes" id="UP000033187">
    <property type="component" value="Chromosome 1"/>
</dbReference>
<protein>
    <submittedName>
        <fullName evidence="8">Malonate transporter</fullName>
    </submittedName>
</protein>
<keyword evidence="2" id="KW-0813">Transport</keyword>
<feature type="transmembrane region" description="Helical" evidence="7">
    <location>
        <begin position="125"/>
        <end position="149"/>
    </location>
</feature>
<evidence type="ECO:0000313" key="8">
    <source>
        <dbReference type="EMBL" id="CPR17963.1"/>
    </source>
</evidence>
<evidence type="ECO:0000256" key="1">
    <source>
        <dbReference type="ARBA" id="ARBA00004141"/>
    </source>
</evidence>
<feature type="transmembrane region" description="Helical" evidence="7">
    <location>
        <begin position="100"/>
        <end position="119"/>
    </location>
</feature>
<dbReference type="RefSeq" id="WP_046477578.1">
    <property type="nucleotide sequence ID" value="NZ_LN829118.1"/>
</dbReference>
<proteinExistence type="predicted"/>
<dbReference type="PANTHER" id="PTHR36838:SF3">
    <property type="entry name" value="TRANSPORTER AUXIN EFFLUX CARRIER EC FAMILY"/>
    <property type="match status" value="1"/>
</dbReference>
<keyword evidence="6 7" id="KW-0472">Membrane</keyword>
<dbReference type="PANTHER" id="PTHR36838">
    <property type="entry name" value="AUXIN EFFLUX CARRIER FAMILY PROTEIN"/>
    <property type="match status" value="1"/>
</dbReference>
<organism evidence="8 9">
    <name type="scientific">Candidatus Filomicrobium marinum</name>
    <dbReference type="NCBI Taxonomy" id="1608628"/>
    <lineage>
        <taxon>Bacteria</taxon>
        <taxon>Pseudomonadati</taxon>
        <taxon>Pseudomonadota</taxon>
        <taxon>Alphaproteobacteria</taxon>
        <taxon>Hyphomicrobiales</taxon>
        <taxon>Hyphomicrobiaceae</taxon>
        <taxon>Filomicrobium</taxon>
    </lineage>
</organism>
<dbReference type="EMBL" id="LN829119">
    <property type="protein sequence ID" value="CPR17963.1"/>
    <property type="molecule type" value="Genomic_DNA"/>
</dbReference>
<comment type="subcellular location">
    <subcellularLocation>
        <location evidence="1">Membrane</location>
        <topology evidence="1">Multi-pass membrane protein</topology>
    </subcellularLocation>
</comment>
<dbReference type="InterPro" id="IPR004776">
    <property type="entry name" value="Mem_transp_PIN-like"/>
</dbReference>
<keyword evidence="9" id="KW-1185">Reference proteome</keyword>